<evidence type="ECO:0000313" key="3">
    <source>
        <dbReference type="EMBL" id="THV29154.1"/>
    </source>
</evidence>
<protein>
    <submittedName>
        <fullName evidence="3">Helix-turn-helix domain-containing protein</fullName>
    </submittedName>
</protein>
<dbReference type="InterPro" id="IPR001387">
    <property type="entry name" value="Cro/C1-type_HTH"/>
</dbReference>
<evidence type="ECO:0000259" key="2">
    <source>
        <dbReference type="PROSITE" id="PS50943"/>
    </source>
</evidence>
<dbReference type="AlphaFoldDB" id="A0A4S8PLQ7"/>
<dbReference type="InterPro" id="IPR010982">
    <property type="entry name" value="Lambda_DNA-bd_dom_sf"/>
</dbReference>
<evidence type="ECO:0000256" key="1">
    <source>
        <dbReference type="SAM" id="MobiDB-lite"/>
    </source>
</evidence>
<dbReference type="Proteomes" id="UP000305792">
    <property type="component" value="Unassembled WGS sequence"/>
</dbReference>
<dbReference type="Pfam" id="PF13560">
    <property type="entry name" value="HTH_31"/>
    <property type="match status" value="1"/>
</dbReference>
<feature type="region of interest" description="Disordered" evidence="1">
    <location>
        <begin position="1"/>
        <end position="23"/>
    </location>
</feature>
<keyword evidence="4" id="KW-1185">Reference proteome</keyword>
<dbReference type="PROSITE" id="PS50943">
    <property type="entry name" value="HTH_CROC1"/>
    <property type="match status" value="1"/>
</dbReference>
<proteinExistence type="predicted"/>
<name>A0A4S8PLQ7_9ACTN</name>
<dbReference type="SUPFAM" id="SSF47413">
    <property type="entry name" value="lambda repressor-like DNA-binding domains"/>
    <property type="match status" value="1"/>
</dbReference>
<dbReference type="EMBL" id="STGX01000006">
    <property type="protein sequence ID" value="THV29154.1"/>
    <property type="molecule type" value="Genomic_DNA"/>
</dbReference>
<evidence type="ECO:0000313" key="4">
    <source>
        <dbReference type="Proteomes" id="UP000305792"/>
    </source>
</evidence>
<accession>A0A4S8PLQ7</accession>
<feature type="compositionally biased region" description="Basic and acidic residues" evidence="1">
    <location>
        <begin position="1"/>
        <end position="12"/>
    </location>
</feature>
<feature type="domain" description="HTH cro/C1-type" evidence="2">
    <location>
        <begin position="34"/>
        <end position="88"/>
    </location>
</feature>
<dbReference type="InterPro" id="IPR043917">
    <property type="entry name" value="DUF5753"/>
</dbReference>
<dbReference type="Gene3D" id="1.10.260.40">
    <property type="entry name" value="lambda repressor-like DNA-binding domains"/>
    <property type="match status" value="1"/>
</dbReference>
<dbReference type="SMART" id="SM00530">
    <property type="entry name" value="HTH_XRE"/>
    <property type="match status" value="1"/>
</dbReference>
<dbReference type="GO" id="GO:0003677">
    <property type="term" value="F:DNA binding"/>
    <property type="evidence" value="ECO:0007669"/>
    <property type="project" value="InterPro"/>
</dbReference>
<comment type="caution">
    <text evidence="3">The sequence shown here is derived from an EMBL/GenBank/DDBJ whole genome shotgun (WGS) entry which is preliminary data.</text>
</comment>
<organism evidence="3 4">
    <name type="scientific">Glycomyces paridis</name>
    <dbReference type="NCBI Taxonomy" id="2126555"/>
    <lineage>
        <taxon>Bacteria</taxon>
        <taxon>Bacillati</taxon>
        <taxon>Actinomycetota</taxon>
        <taxon>Actinomycetes</taxon>
        <taxon>Glycomycetales</taxon>
        <taxon>Glycomycetaceae</taxon>
        <taxon>Glycomyces</taxon>
    </lineage>
</organism>
<reference evidence="3 4" key="1">
    <citation type="journal article" date="2018" name="Int. J. Syst. Evol. Microbiol.">
        <title>Glycomyces paridis sp. nov., isolated from the medicinal plant Paris polyphylla.</title>
        <authorList>
            <person name="Fang X.M."/>
            <person name="Bai J.L."/>
            <person name="Su J."/>
            <person name="Zhao L.L."/>
            <person name="Liu H.Y."/>
            <person name="Ma B.P."/>
            <person name="Zhang Y.Q."/>
            <person name="Yu L.Y."/>
        </authorList>
    </citation>
    <scope>NUCLEOTIDE SEQUENCE [LARGE SCALE GENOMIC DNA]</scope>
    <source>
        <strain evidence="3 4">CPCC 204357</strain>
    </source>
</reference>
<sequence length="300" mass="34552">MCVRFSRERDQMAGRGRPKGPGPSLRSRWLGEKLRALREQADITTVETAEFLQRDRSVVSRYETGEYPIRRADVYALLTFYRVEDEKARKALLKLCEDVWRKGWWHPYREEVTRDFIDLPWLESRTDKLYAYQNMVVHGLAQTRAYAEALIRKAEEGAEEAQIQRWIDLRIERQSILANDQAIRYTMVVEEPVLHRPIGGAKVMREQLAHLLQLSEIENLTIQVLPTAHGPHSGHLGSFEIFVMPDQFTNVAYVETLGGALYVESPGVEQFEDAWEDVNKAALSPQRSAALIEAALRETE</sequence>
<dbReference type="Pfam" id="PF19054">
    <property type="entry name" value="DUF5753"/>
    <property type="match status" value="1"/>
</dbReference>
<gene>
    <name evidence="3" type="ORF">E9998_10495</name>
</gene>
<dbReference type="CDD" id="cd00093">
    <property type="entry name" value="HTH_XRE"/>
    <property type="match status" value="1"/>
</dbReference>